<dbReference type="EMBL" id="ML769600">
    <property type="protein sequence ID" value="KAE9392279.1"/>
    <property type="molecule type" value="Genomic_DNA"/>
</dbReference>
<dbReference type="Proteomes" id="UP000799118">
    <property type="component" value="Unassembled WGS sequence"/>
</dbReference>
<evidence type="ECO:0000313" key="2">
    <source>
        <dbReference type="Proteomes" id="UP000799118"/>
    </source>
</evidence>
<gene>
    <name evidence="1" type="ORF">BT96DRAFT_278317</name>
</gene>
<organism evidence="1 2">
    <name type="scientific">Gymnopus androsaceus JB14</name>
    <dbReference type="NCBI Taxonomy" id="1447944"/>
    <lineage>
        <taxon>Eukaryota</taxon>
        <taxon>Fungi</taxon>
        <taxon>Dikarya</taxon>
        <taxon>Basidiomycota</taxon>
        <taxon>Agaricomycotina</taxon>
        <taxon>Agaricomycetes</taxon>
        <taxon>Agaricomycetidae</taxon>
        <taxon>Agaricales</taxon>
        <taxon>Marasmiineae</taxon>
        <taxon>Omphalotaceae</taxon>
        <taxon>Gymnopus</taxon>
    </lineage>
</organism>
<dbReference type="AlphaFoldDB" id="A0A6A4H212"/>
<accession>A0A6A4H212</accession>
<keyword evidence="2" id="KW-1185">Reference proteome</keyword>
<protein>
    <submittedName>
        <fullName evidence="1">Uncharacterized protein</fullName>
    </submittedName>
</protein>
<evidence type="ECO:0000313" key="1">
    <source>
        <dbReference type="EMBL" id="KAE9392279.1"/>
    </source>
</evidence>
<reference evidence="1" key="1">
    <citation type="journal article" date="2019" name="Environ. Microbiol.">
        <title>Fungal ecological strategies reflected in gene transcription - a case study of two litter decomposers.</title>
        <authorList>
            <person name="Barbi F."/>
            <person name="Kohler A."/>
            <person name="Barry K."/>
            <person name="Baskaran P."/>
            <person name="Daum C."/>
            <person name="Fauchery L."/>
            <person name="Ihrmark K."/>
            <person name="Kuo A."/>
            <person name="LaButti K."/>
            <person name="Lipzen A."/>
            <person name="Morin E."/>
            <person name="Grigoriev I.V."/>
            <person name="Henrissat B."/>
            <person name="Lindahl B."/>
            <person name="Martin F."/>
        </authorList>
    </citation>
    <scope>NUCLEOTIDE SEQUENCE</scope>
    <source>
        <strain evidence="1">JB14</strain>
    </source>
</reference>
<proteinExistence type="predicted"/>
<name>A0A6A4H212_9AGAR</name>
<sequence>MSIHFAINNVSESALWMPSNHFHCQCNPVYCGVTRYFMCKQGSWCFCKDLQLLKFAKNAHIIPTSSIFTANGVPWPNL</sequence>